<dbReference type="PANTHER" id="PTHR42928">
    <property type="entry name" value="TRICARBOXYLATE-BINDING PROTEIN"/>
    <property type="match status" value="1"/>
</dbReference>
<evidence type="ECO:0000313" key="3">
    <source>
        <dbReference type="EMBL" id="MDN3566852.1"/>
    </source>
</evidence>
<dbReference type="SUPFAM" id="SSF53850">
    <property type="entry name" value="Periplasmic binding protein-like II"/>
    <property type="match status" value="1"/>
</dbReference>
<feature type="chain" id="PRO_5046116140" evidence="2">
    <location>
        <begin position="22"/>
        <end position="322"/>
    </location>
</feature>
<keyword evidence="4" id="KW-1185">Reference proteome</keyword>
<reference evidence="4" key="1">
    <citation type="journal article" date="2019" name="Int. J. Syst. Evol. Microbiol.">
        <title>The Global Catalogue of Microorganisms (GCM) 10K type strain sequencing project: providing services to taxonomists for standard genome sequencing and annotation.</title>
        <authorList>
            <consortium name="The Broad Institute Genomics Platform"/>
            <consortium name="The Broad Institute Genome Sequencing Center for Infectious Disease"/>
            <person name="Wu L."/>
            <person name="Ma J."/>
        </authorList>
    </citation>
    <scope>NUCLEOTIDE SEQUENCE [LARGE SCALE GENOMIC DNA]</scope>
    <source>
        <strain evidence="4">CECT 7131</strain>
    </source>
</reference>
<dbReference type="Proteomes" id="UP001529369">
    <property type="component" value="Unassembled WGS sequence"/>
</dbReference>
<sequence>MRRLRLALALLLAGLAGTAPAQTIAHDVRLIVPYAPGGTVDLLGRLLAEGLAPRLGGRAVVVENRSGAGTFIALQAVAQTPADGHALALAATAVLATAPVMPGFVPPLDPDRALAPVTSLIRVPMVLVGRPDAPYASLAELIAHAKAHPGRLNIGNAGTGGQTHLLAARLAHEAGISMEAVQYRGGTPALLDVMAGHADLYFSLLPESLPFIRDGRLRPIAFASPARNPVLPEVPLVRETLDGFTGDVGYGLVAAAGTPPAWLAFWNAEINRVMARPEVQARMASLFWRPTPGTAAAYREEILTDRRVWGGVIAAARIRAGS</sequence>
<proteinExistence type="inferred from homology"/>
<dbReference type="CDD" id="cd07012">
    <property type="entry name" value="PBP2_Bug_TTT"/>
    <property type="match status" value="1"/>
</dbReference>
<dbReference type="PIRSF" id="PIRSF017082">
    <property type="entry name" value="YflP"/>
    <property type="match status" value="1"/>
</dbReference>
<dbReference type="Gene3D" id="3.40.190.10">
    <property type="entry name" value="Periplasmic binding protein-like II"/>
    <property type="match status" value="1"/>
</dbReference>
<comment type="similarity">
    <text evidence="1">Belongs to the UPF0065 (bug) family.</text>
</comment>
<keyword evidence="2" id="KW-0732">Signal</keyword>
<gene>
    <name evidence="3" type="ORF">QWZ14_20945</name>
</gene>
<dbReference type="InterPro" id="IPR042100">
    <property type="entry name" value="Bug_dom1"/>
</dbReference>
<protein>
    <submittedName>
        <fullName evidence="3">Tripartite tricarboxylate transporter substrate binding protein</fullName>
    </submittedName>
</protein>
<comment type="caution">
    <text evidence="3">The sequence shown here is derived from an EMBL/GenBank/DDBJ whole genome shotgun (WGS) entry which is preliminary data.</text>
</comment>
<organism evidence="3 4">
    <name type="scientific">Paeniroseomonas aquatica</name>
    <dbReference type="NCBI Taxonomy" id="373043"/>
    <lineage>
        <taxon>Bacteria</taxon>
        <taxon>Pseudomonadati</taxon>
        <taxon>Pseudomonadota</taxon>
        <taxon>Alphaproteobacteria</taxon>
        <taxon>Acetobacterales</taxon>
        <taxon>Acetobacteraceae</taxon>
        <taxon>Paeniroseomonas</taxon>
    </lineage>
</organism>
<dbReference type="PANTHER" id="PTHR42928:SF5">
    <property type="entry name" value="BLR1237 PROTEIN"/>
    <property type="match status" value="1"/>
</dbReference>
<accession>A0ABT8AAJ7</accession>
<feature type="signal peptide" evidence="2">
    <location>
        <begin position="1"/>
        <end position="21"/>
    </location>
</feature>
<dbReference type="EMBL" id="JAUFPN010000183">
    <property type="protein sequence ID" value="MDN3566852.1"/>
    <property type="molecule type" value="Genomic_DNA"/>
</dbReference>
<dbReference type="Gene3D" id="3.40.190.150">
    <property type="entry name" value="Bordetella uptake gene, domain 1"/>
    <property type="match status" value="1"/>
</dbReference>
<dbReference type="Pfam" id="PF03401">
    <property type="entry name" value="TctC"/>
    <property type="match status" value="1"/>
</dbReference>
<evidence type="ECO:0000256" key="1">
    <source>
        <dbReference type="ARBA" id="ARBA00006987"/>
    </source>
</evidence>
<evidence type="ECO:0000313" key="4">
    <source>
        <dbReference type="Proteomes" id="UP001529369"/>
    </source>
</evidence>
<evidence type="ECO:0000256" key="2">
    <source>
        <dbReference type="SAM" id="SignalP"/>
    </source>
</evidence>
<dbReference type="InterPro" id="IPR005064">
    <property type="entry name" value="BUG"/>
</dbReference>
<dbReference type="RefSeq" id="WP_290318810.1">
    <property type="nucleotide sequence ID" value="NZ_JAUFPN010000183.1"/>
</dbReference>
<name>A0ABT8AAJ7_9PROT</name>